<dbReference type="AlphaFoldDB" id="A0A225DGV7"/>
<feature type="domain" description="YhcG N-terminal" evidence="1">
    <location>
        <begin position="8"/>
        <end position="128"/>
    </location>
</feature>
<accession>A0A225DGV7</accession>
<dbReference type="Proteomes" id="UP000214646">
    <property type="component" value="Unassembled WGS sequence"/>
</dbReference>
<gene>
    <name evidence="2" type="ORF">FRUB_04663</name>
</gene>
<sequence length="130" mass="14796">MGEHGKAYELGRRIVEFEQGGKERAEYGEERLKRRGKDLSEQFGRGLGWRNLFSMRAFYRGWEPHQMAPGKLQVRAKDSSGEKLQTASAISHPLLAAETFPLPSSHYVRLMTVPNLAARRFYEEEAIKGG</sequence>
<dbReference type="Pfam" id="PF17761">
    <property type="entry name" value="DUF1016_N"/>
    <property type="match status" value="1"/>
</dbReference>
<dbReference type="InterPro" id="IPR041527">
    <property type="entry name" value="YhcG_N"/>
</dbReference>
<organism evidence="2 3">
    <name type="scientific">Fimbriiglobus ruber</name>
    <dbReference type="NCBI Taxonomy" id="1908690"/>
    <lineage>
        <taxon>Bacteria</taxon>
        <taxon>Pseudomonadati</taxon>
        <taxon>Planctomycetota</taxon>
        <taxon>Planctomycetia</taxon>
        <taxon>Gemmatales</taxon>
        <taxon>Gemmataceae</taxon>
        <taxon>Fimbriiglobus</taxon>
    </lineage>
</organism>
<protein>
    <submittedName>
        <fullName evidence="2">Putative cytoplasmic protein</fullName>
    </submittedName>
</protein>
<reference evidence="3" key="1">
    <citation type="submission" date="2017-06" db="EMBL/GenBank/DDBJ databases">
        <title>Genome analysis of Fimbriiglobus ruber SP5, the first member of the order Planctomycetales with confirmed chitinolytic capability.</title>
        <authorList>
            <person name="Ravin N.V."/>
            <person name="Rakitin A.L."/>
            <person name="Ivanova A.A."/>
            <person name="Beletsky A.V."/>
            <person name="Kulichevskaya I.S."/>
            <person name="Mardanov A.V."/>
            <person name="Dedysh S.N."/>
        </authorList>
    </citation>
    <scope>NUCLEOTIDE SEQUENCE [LARGE SCALE GENOMIC DNA]</scope>
    <source>
        <strain evidence="3">SP5</strain>
    </source>
</reference>
<name>A0A225DGV7_9BACT</name>
<dbReference type="InterPro" id="IPR053148">
    <property type="entry name" value="PD-DEXK-like_domain"/>
</dbReference>
<evidence type="ECO:0000313" key="2">
    <source>
        <dbReference type="EMBL" id="OWK40771.1"/>
    </source>
</evidence>
<keyword evidence="3" id="KW-1185">Reference proteome</keyword>
<dbReference type="PANTHER" id="PTHR30547:SF5">
    <property type="entry name" value="NUCLEASE YHCG-RELATED"/>
    <property type="match status" value="1"/>
</dbReference>
<dbReference type="EMBL" id="NIDE01000007">
    <property type="protein sequence ID" value="OWK40771.1"/>
    <property type="molecule type" value="Genomic_DNA"/>
</dbReference>
<comment type="caution">
    <text evidence="2">The sequence shown here is derived from an EMBL/GenBank/DDBJ whole genome shotgun (WGS) entry which is preliminary data.</text>
</comment>
<proteinExistence type="predicted"/>
<evidence type="ECO:0000259" key="1">
    <source>
        <dbReference type="Pfam" id="PF17761"/>
    </source>
</evidence>
<dbReference type="PANTHER" id="PTHR30547">
    <property type="entry name" value="UNCHARACTERIZED PROTEIN YHCG-RELATED"/>
    <property type="match status" value="1"/>
</dbReference>
<evidence type="ECO:0000313" key="3">
    <source>
        <dbReference type="Proteomes" id="UP000214646"/>
    </source>
</evidence>